<gene>
    <name evidence="1" type="ORF">MM415A02063_0004</name>
</gene>
<sequence length="58" mass="6557">MCGSCVALMINGVRCHEQGCPDAWRDYKNECGWCGQKFDPEERGQKYCSEDCAECDNS</sequence>
<organism evidence="1">
    <name type="scientific">viral metagenome</name>
    <dbReference type="NCBI Taxonomy" id="1070528"/>
    <lineage>
        <taxon>unclassified sequences</taxon>
        <taxon>metagenomes</taxon>
        <taxon>organismal metagenomes</taxon>
    </lineage>
</organism>
<proteinExistence type="predicted"/>
<accession>A0A6M3JWB1</accession>
<evidence type="ECO:0000313" key="1">
    <source>
        <dbReference type="EMBL" id="QJA74293.1"/>
    </source>
</evidence>
<dbReference type="EMBL" id="MT142088">
    <property type="protein sequence ID" value="QJA74293.1"/>
    <property type="molecule type" value="Genomic_DNA"/>
</dbReference>
<reference evidence="1" key="1">
    <citation type="submission" date="2020-03" db="EMBL/GenBank/DDBJ databases">
        <title>The deep terrestrial virosphere.</title>
        <authorList>
            <person name="Holmfeldt K."/>
            <person name="Nilsson E."/>
            <person name="Simone D."/>
            <person name="Lopez-Fernandez M."/>
            <person name="Wu X."/>
            <person name="de Brujin I."/>
            <person name="Lundin D."/>
            <person name="Andersson A."/>
            <person name="Bertilsson S."/>
            <person name="Dopson M."/>
        </authorList>
    </citation>
    <scope>NUCLEOTIDE SEQUENCE</scope>
    <source>
        <strain evidence="1">MM415A02063</strain>
    </source>
</reference>
<protein>
    <submittedName>
        <fullName evidence="1">Uncharacterized protein</fullName>
    </submittedName>
</protein>
<name>A0A6M3JWB1_9ZZZZ</name>
<dbReference type="AlphaFoldDB" id="A0A6M3JWB1"/>